<evidence type="ECO:0000313" key="11">
    <source>
        <dbReference type="Proteomes" id="UP000199158"/>
    </source>
</evidence>
<dbReference type="STRING" id="474960.SAMN05216180_2819"/>
<comment type="similarity">
    <text evidence="2">Belongs to the GSP F family.</text>
</comment>
<dbReference type="FunFam" id="1.20.81.30:FF:000001">
    <property type="entry name" value="Type II secretion system protein F"/>
    <property type="match status" value="1"/>
</dbReference>
<evidence type="ECO:0000313" key="10">
    <source>
        <dbReference type="EMBL" id="SEN11175.1"/>
    </source>
</evidence>
<evidence type="ECO:0000256" key="5">
    <source>
        <dbReference type="ARBA" id="ARBA00022692"/>
    </source>
</evidence>
<feature type="domain" description="Type II secretion system protein GspF" evidence="9">
    <location>
        <begin position="221"/>
        <end position="343"/>
    </location>
</feature>
<proteinExistence type="inferred from homology"/>
<feature type="domain" description="Type II secretion system protein GspF" evidence="9">
    <location>
        <begin position="19"/>
        <end position="141"/>
    </location>
</feature>
<dbReference type="GO" id="GO:0005886">
    <property type="term" value="C:plasma membrane"/>
    <property type="evidence" value="ECO:0007669"/>
    <property type="project" value="UniProtKB-SubCell"/>
</dbReference>
<sequence length="352" mass="38066">MTAAEKGKRQLSPSEISGFCAQLALIIKAGISVREGISIMIGDSSEGRGKEILHIILSHIEEGRTLAFALEQCGCFPKYVVDMVGIGEASGRLDEVMDSLCAYYERNEAINKSIKNAVTYPMVMIAMMAVVIGVLVVKVLPIFNQVFRQLGSEMSAFSQSIMNFGAVLSRYSMWIVAVILILVLIALILKQTKRGRAALSRFTGSLPLTRRLSAKIAAGRFASAMSLMLSSGLDTDSSLDMAGQLVENEKTKGEIKMLKQLMEDGTSFSDALTRINVFSGVYASMLAVGFKTGAVDTVMKKIAQRYEDEIDTHISNIISVLEPTLVAVLSIIVGMILLSVMLPLMGIMSSIG</sequence>
<dbReference type="PANTHER" id="PTHR30012">
    <property type="entry name" value="GENERAL SECRETION PATHWAY PROTEIN"/>
    <property type="match status" value="1"/>
</dbReference>
<evidence type="ECO:0000256" key="2">
    <source>
        <dbReference type="ARBA" id="ARBA00005745"/>
    </source>
</evidence>
<protein>
    <submittedName>
        <fullName evidence="10">Type IV pilus assembly protein PilC</fullName>
    </submittedName>
</protein>
<feature type="transmembrane region" description="Helical" evidence="8">
    <location>
        <begin position="325"/>
        <end position="348"/>
    </location>
</feature>
<keyword evidence="4" id="KW-0997">Cell inner membrane</keyword>
<feature type="transmembrane region" description="Helical" evidence="8">
    <location>
        <begin position="122"/>
        <end position="143"/>
    </location>
</feature>
<keyword evidence="5 8" id="KW-0812">Transmembrane</keyword>
<keyword evidence="11" id="KW-1185">Reference proteome</keyword>
<evidence type="ECO:0000256" key="1">
    <source>
        <dbReference type="ARBA" id="ARBA00004429"/>
    </source>
</evidence>
<dbReference type="AlphaFoldDB" id="A0A1H8DVH3"/>
<dbReference type="Proteomes" id="UP000199158">
    <property type="component" value="Unassembled WGS sequence"/>
</dbReference>
<evidence type="ECO:0000256" key="3">
    <source>
        <dbReference type="ARBA" id="ARBA00022475"/>
    </source>
</evidence>
<name>A0A1H8DVH3_9FIRM</name>
<evidence type="ECO:0000256" key="4">
    <source>
        <dbReference type="ARBA" id="ARBA00022519"/>
    </source>
</evidence>
<dbReference type="RefSeq" id="WP_092756257.1">
    <property type="nucleotide sequence ID" value="NZ_FOCG01000003.1"/>
</dbReference>
<evidence type="ECO:0000256" key="8">
    <source>
        <dbReference type="SAM" id="Phobius"/>
    </source>
</evidence>
<dbReference type="EMBL" id="FOCG01000003">
    <property type="protein sequence ID" value="SEN11175.1"/>
    <property type="molecule type" value="Genomic_DNA"/>
</dbReference>
<keyword evidence="7 8" id="KW-0472">Membrane</keyword>
<dbReference type="Pfam" id="PF00482">
    <property type="entry name" value="T2SSF"/>
    <property type="match status" value="2"/>
</dbReference>
<comment type="subcellular location">
    <subcellularLocation>
        <location evidence="1">Cell inner membrane</location>
        <topology evidence="1">Multi-pass membrane protein</topology>
    </subcellularLocation>
</comment>
<accession>A0A1H8DVH3</accession>
<dbReference type="Gene3D" id="1.20.81.30">
    <property type="entry name" value="Type II secretion system (T2SS), domain F"/>
    <property type="match status" value="2"/>
</dbReference>
<dbReference type="PANTHER" id="PTHR30012:SF0">
    <property type="entry name" value="TYPE II SECRETION SYSTEM PROTEIN F-RELATED"/>
    <property type="match status" value="1"/>
</dbReference>
<reference evidence="10 11" key="1">
    <citation type="submission" date="2016-10" db="EMBL/GenBank/DDBJ databases">
        <authorList>
            <person name="de Groot N.N."/>
        </authorList>
    </citation>
    <scope>NUCLEOTIDE SEQUENCE [LARGE SCALE GENOMIC DNA]</scope>
    <source>
        <strain evidence="10 11">CGMCC 1.5070</strain>
    </source>
</reference>
<feature type="transmembrane region" description="Helical" evidence="8">
    <location>
        <begin position="171"/>
        <end position="189"/>
    </location>
</feature>
<keyword evidence="6 8" id="KW-1133">Transmembrane helix</keyword>
<keyword evidence="3" id="KW-1003">Cell membrane</keyword>
<organism evidence="10 11">
    <name type="scientific">Hydrogenoanaerobacterium saccharovorans</name>
    <dbReference type="NCBI Taxonomy" id="474960"/>
    <lineage>
        <taxon>Bacteria</taxon>
        <taxon>Bacillati</taxon>
        <taxon>Bacillota</taxon>
        <taxon>Clostridia</taxon>
        <taxon>Eubacteriales</taxon>
        <taxon>Oscillospiraceae</taxon>
        <taxon>Hydrogenoanaerobacterium</taxon>
    </lineage>
</organism>
<evidence type="ECO:0000259" key="9">
    <source>
        <dbReference type="Pfam" id="PF00482"/>
    </source>
</evidence>
<dbReference type="PRINTS" id="PR00812">
    <property type="entry name" value="BCTERIALGSPF"/>
</dbReference>
<gene>
    <name evidence="10" type="ORF">SAMN05216180_2819</name>
</gene>
<evidence type="ECO:0000256" key="7">
    <source>
        <dbReference type="ARBA" id="ARBA00023136"/>
    </source>
</evidence>
<evidence type="ECO:0000256" key="6">
    <source>
        <dbReference type="ARBA" id="ARBA00022989"/>
    </source>
</evidence>
<dbReference type="OrthoDB" id="1733538at2"/>
<dbReference type="InterPro" id="IPR003004">
    <property type="entry name" value="GspF/PilC"/>
</dbReference>
<dbReference type="InterPro" id="IPR042094">
    <property type="entry name" value="T2SS_GspF_sf"/>
</dbReference>
<dbReference type="InterPro" id="IPR018076">
    <property type="entry name" value="T2SS_GspF_dom"/>
</dbReference>